<dbReference type="AlphaFoldDB" id="X1M3A4"/>
<dbReference type="EMBL" id="BARU01046289">
    <property type="protein sequence ID" value="GAI00874.1"/>
    <property type="molecule type" value="Genomic_DNA"/>
</dbReference>
<feature type="non-terminal residue" evidence="1">
    <location>
        <position position="1"/>
    </location>
</feature>
<organism evidence="1">
    <name type="scientific">marine sediment metagenome</name>
    <dbReference type="NCBI Taxonomy" id="412755"/>
    <lineage>
        <taxon>unclassified sequences</taxon>
        <taxon>metagenomes</taxon>
        <taxon>ecological metagenomes</taxon>
    </lineage>
</organism>
<sequence length="56" mass="6508">LKDAVAMARLAGIREVVELVNEYTLERDYPECRLVIGDIVIGKMVWQFKLKEWGIE</sequence>
<protein>
    <submittedName>
        <fullName evidence="1">Uncharacterized protein</fullName>
    </submittedName>
</protein>
<proteinExistence type="predicted"/>
<evidence type="ECO:0000313" key="1">
    <source>
        <dbReference type="EMBL" id="GAI00874.1"/>
    </source>
</evidence>
<comment type="caution">
    <text evidence="1">The sequence shown here is derived from an EMBL/GenBank/DDBJ whole genome shotgun (WGS) entry which is preliminary data.</text>
</comment>
<gene>
    <name evidence="1" type="ORF">S03H2_69895</name>
</gene>
<reference evidence="1" key="1">
    <citation type="journal article" date="2014" name="Front. Microbiol.">
        <title>High frequency of phylogenetically diverse reductive dehalogenase-homologous genes in deep subseafloor sedimentary metagenomes.</title>
        <authorList>
            <person name="Kawai M."/>
            <person name="Futagami T."/>
            <person name="Toyoda A."/>
            <person name="Takaki Y."/>
            <person name="Nishi S."/>
            <person name="Hori S."/>
            <person name="Arai W."/>
            <person name="Tsubouchi T."/>
            <person name="Morono Y."/>
            <person name="Uchiyama I."/>
            <person name="Ito T."/>
            <person name="Fujiyama A."/>
            <person name="Inagaki F."/>
            <person name="Takami H."/>
        </authorList>
    </citation>
    <scope>NUCLEOTIDE SEQUENCE</scope>
    <source>
        <strain evidence="1">Expedition CK06-06</strain>
    </source>
</reference>
<name>X1M3A4_9ZZZZ</name>
<accession>X1M3A4</accession>